<dbReference type="SUPFAM" id="SSF90229">
    <property type="entry name" value="CCCH zinc finger"/>
    <property type="match status" value="3"/>
</dbReference>
<dbReference type="FunFam" id="4.10.1000.10:FF:000003">
    <property type="entry name" value="Zinc finger CCCH domain-containing protein"/>
    <property type="match status" value="2"/>
</dbReference>
<evidence type="ECO:0000313" key="8">
    <source>
        <dbReference type="Proteomes" id="UP000188354"/>
    </source>
</evidence>
<name>A0A4P1R2N6_LUPAN</name>
<dbReference type="OrthoDB" id="410307at2759"/>
<keyword evidence="2" id="KW-0677">Repeat</keyword>
<reference evidence="7 8" key="1">
    <citation type="journal article" date="2017" name="Plant Biotechnol. J.">
        <title>A comprehensive draft genome sequence for lupin (Lupinus angustifolius), an emerging health food: insights into plant-microbe interactions and legume evolution.</title>
        <authorList>
            <person name="Hane J.K."/>
            <person name="Ming Y."/>
            <person name="Kamphuis L.G."/>
            <person name="Nelson M.N."/>
            <person name="Garg G."/>
            <person name="Atkins C.A."/>
            <person name="Bayer P.E."/>
            <person name="Bravo A."/>
            <person name="Bringans S."/>
            <person name="Cannon S."/>
            <person name="Edwards D."/>
            <person name="Foley R."/>
            <person name="Gao L.L."/>
            <person name="Harrison M.J."/>
            <person name="Huang W."/>
            <person name="Hurgobin B."/>
            <person name="Li S."/>
            <person name="Liu C.W."/>
            <person name="McGrath A."/>
            <person name="Morahan G."/>
            <person name="Murray J."/>
            <person name="Weller J."/>
            <person name="Jian J."/>
            <person name="Singh K.B."/>
        </authorList>
    </citation>
    <scope>NUCLEOTIDE SEQUENCE [LARGE SCALE GENOMIC DNA]</scope>
    <source>
        <strain evidence="8">cv. Tanjil</strain>
        <tissue evidence="7">Whole plant</tissue>
    </source>
</reference>
<proteinExistence type="predicted"/>
<evidence type="ECO:0000256" key="2">
    <source>
        <dbReference type="ARBA" id="ARBA00022737"/>
    </source>
</evidence>
<feature type="zinc finger region" description="C3H1-type" evidence="5">
    <location>
        <begin position="104"/>
        <end position="131"/>
    </location>
</feature>
<dbReference type="Gramene" id="OIV99929">
    <property type="protein sequence ID" value="OIV99929"/>
    <property type="gene ID" value="TanjilG_26267"/>
</dbReference>
<evidence type="ECO:0000256" key="5">
    <source>
        <dbReference type="PROSITE-ProRule" id="PRU00723"/>
    </source>
</evidence>
<dbReference type="AlphaFoldDB" id="A0A4P1R2N6"/>
<dbReference type="EMBL" id="CM007372">
    <property type="protein sequence ID" value="OIV99929.1"/>
    <property type="molecule type" value="Genomic_DNA"/>
</dbReference>
<dbReference type="Pfam" id="PF18044">
    <property type="entry name" value="zf-CCCH_4"/>
    <property type="match status" value="1"/>
</dbReference>
<evidence type="ECO:0000256" key="4">
    <source>
        <dbReference type="ARBA" id="ARBA00022833"/>
    </source>
</evidence>
<dbReference type="KEGG" id="lang:109361773"/>
<dbReference type="PANTHER" id="PTHR12547">
    <property type="entry name" value="CCCH ZINC FINGER/TIS11-RELATED"/>
    <property type="match status" value="1"/>
</dbReference>
<gene>
    <name evidence="7" type="ORF">TanjilG_26267</name>
</gene>
<organism evidence="7 8">
    <name type="scientific">Lupinus angustifolius</name>
    <name type="common">Narrow-leaved blue lupine</name>
    <dbReference type="NCBI Taxonomy" id="3871"/>
    <lineage>
        <taxon>Eukaryota</taxon>
        <taxon>Viridiplantae</taxon>
        <taxon>Streptophyta</taxon>
        <taxon>Embryophyta</taxon>
        <taxon>Tracheophyta</taxon>
        <taxon>Spermatophyta</taxon>
        <taxon>Magnoliopsida</taxon>
        <taxon>eudicotyledons</taxon>
        <taxon>Gunneridae</taxon>
        <taxon>Pentapetalae</taxon>
        <taxon>rosids</taxon>
        <taxon>fabids</taxon>
        <taxon>Fabales</taxon>
        <taxon>Fabaceae</taxon>
        <taxon>Papilionoideae</taxon>
        <taxon>50 kb inversion clade</taxon>
        <taxon>genistoids sensu lato</taxon>
        <taxon>core genistoids</taxon>
        <taxon>Genisteae</taxon>
        <taxon>Lupinus</taxon>
    </lineage>
</organism>
<feature type="zinc finger region" description="C3H1-type" evidence="5">
    <location>
        <begin position="250"/>
        <end position="278"/>
    </location>
</feature>
<evidence type="ECO:0000256" key="3">
    <source>
        <dbReference type="ARBA" id="ARBA00022771"/>
    </source>
</evidence>
<dbReference type="GO" id="GO:0008270">
    <property type="term" value="F:zinc ion binding"/>
    <property type="evidence" value="ECO:0007669"/>
    <property type="project" value="UniProtKB-KW"/>
</dbReference>
<dbReference type="GO" id="GO:0003729">
    <property type="term" value="F:mRNA binding"/>
    <property type="evidence" value="ECO:0007669"/>
    <property type="project" value="InterPro"/>
</dbReference>
<feature type="zinc finger region" description="C3H1-type" evidence="5">
    <location>
        <begin position="163"/>
        <end position="191"/>
    </location>
</feature>
<evidence type="ECO:0000313" key="7">
    <source>
        <dbReference type="EMBL" id="OIV99929.1"/>
    </source>
</evidence>
<keyword evidence="4 5" id="KW-0862">Zinc</keyword>
<evidence type="ECO:0000256" key="1">
    <source>
        <dbReference type="ARBA" id="ARBA00022723"/>
    </source>
</evidence>
<feature type="domain" description="C3H1-type" evidence="6">
    <location>
        <begin position="163"/>
        <end position="191"/>
    </location>
</feature>
<keyword evidence="8" id="KW-1185">Reference proteome</keyword>
<dbReference type="InterPro" id="IPR045877">
    <property type="entry name" value="ZFP36-like"/>
</dbReference>
<dbReference type="SMART" id="SM00356">
    <property type="entry name" value="ZnF_C3H1"/>
    <property type="match status" value="3"/>
</dbReference>
<dbReference type="Proteomes" id="UP000188354">
    <property type="component" value="Chromosome LG12"/>
</dbReference>
<keyword evidence="1 5" id="KW-0479">Metal-binding</keyword>
<dbReference type="Pfam" id="PF00642">
    <property type="entry name" value="zf-CCCH"/>
    <property type="match status" value="2"/>
</dbReference>
<keyword evidence="3 5" id="KW-0863">Zinc-finger</keyword>
<dbReference type="InterPro" id="IPR000571">
    <property type="entry name" value="Znf_CCCH"/>
</dbReference>
<evidence type="ECO:0000259" key="6">
    <source>
        <dbReference type="PROSITE" id="PS50103"/>
    </source>
</evidence>
<dbReference type="InterPro" id="IPR041367">
    <property type="entry name" value="Znf-CCCH_4"/>
</dbReference>
<dbReference type="FunFam" id="4.10.1000.10:FF:000037">
    <property type="entry name" value="Zinc finger CCCH domain-containing protein 39"/>
    <property type="match status" value="1"/>
</dbReference>
<dbReference type="STRING" id="3871.A0A4P1R2N6"/>
<dbReference type="PANTHER" id="PTHR12547:SF121">
    <property type="entry name" value="ZINC FINGER CCCH DOMAIN-CONTAINING PROTEIN 39"/>
    <property type="match status" value="1"/>
</dbReference>
<feature type="domain" description="C3H1-type" evidence="6">
    <location>
        <begin position="250"/>
        <end position="278"/>
    </location>
</feature>
<feature type="domain" description="C3H1-type" evidence="6">
    <location>
        <begin position="104"/>
        <end position="131"/>
    </location>
</feature>
<dbReference type="PROSITE" id="PS50103">
    <property type="entry name" value="ZF_C3H1"/>
    <property type="match status" value="3"/>
</dbReference>
<dbReference type="GO" id="GO:0051252">
    <property type="term" value="P:regulation of RNA metabolic process"/>
    <property type="evidence" value="ECO:0007669"/>
    <property type="project" value="UniProtKB-ARBA"/>
</dbReference>
<dbReference type="InterPro" id="IPR036855">
    <property type="entry name" value="Znf_CCCH_sf"/>
</dbReference>
<dbReference type="GO" id="GO:0010468">
    <property type="term" value="P:regulation of gene expression"/>
    <property type="evidence" value="ECO:0007669"/>
    <property type="project" value="UniProtKB-ARBA"/>
</dbReference>
<accession>A0A4P1R2N6</accession>
<protein>
    <recommendedName>
        <fullName evidence="6">C3H1-type domain-containing protein</fullName>
    </recommendedName>
</protein>
<dbReference type="Gene3D" id="4.10.1000.10">
    <property type="entry name" value="Zinc finger, CCCH-type"/>
    <property type="match status" value="3"/>
</dbReference>
<sequence>MSFFNDLPPYIPLPPPYDATSQTDAIVLSVEQEFPENDEPFIKRSLIDDHDHDHDYPPSFNRARTTSFEINNNNHSNAIPCPPRMVMMHPQNNNKVGTGTSHIFFKTRMCAKFRLGSCRNGENCTFAHGVEDMRQPPPNWQEIVGLHGSNDAAENWDDDQKIIHKMKLCKKYYNGGECPYGERCNFLHEDPAKFRDDSGRIKESSAINIGTNGSPKSYLNGYDHNNSETNKVMALSMGLNAYRGNVRSTFWKTKLCIKWETTGHCPFGEDCHFAHGQSELHVLGGRIETEATSVIPIATYATSTTLPKFTSIPVIDVAPAPSNLASPPRANDTAQGKKCLLKWKGTKKINRIYGDWLEDDDEPHV</sequence>